<dbReference type="AlphaFoldDB" id="A0A0A9SG77"/>
<name>A0A0A9SG77_ARUDO</name>
<dbReference type="EMBL" id="GBRH01242435">
    <property type="protein sequence ID" value="JAD55460.1"/>
    <property type="molecule type" value="Transcribed_RNA"/>
</dbReference>
<evidence type="ECO:0000313" key="1">
    <source>
        <dbReference type="EMBL" id="JAD55460.1"/>
    </source>
</evidence>
<accession>A0A0A9SG77</accession>
<organism evidence="1">
    <name type="scientific">Arundo donax</name>
    <name type="common">Giant reed</name>
    <name type="synonym">Donax arundinaceus</name>
    <dbReference type="NCBI Taxonomy" id="35708"/>
    <lineage>
        <taxon>Eukaryota</taxon>
        <taxon>Viridiplantae</taxon>
        <taxon>Streptophyta</taxon>
        <taxon>Embryophyta</taxon>
        <taxon>Tracheophyta</taxon>
        <taxon>Spermatophyta</taxon>
        <taxon>Magnoliopsida</taxon>
        <taxon>Liliopsida</taxon>
        <taxon>Poales</taxon>
        <taxon>Poaceae</taxon>
        <taxon>PACMAD clade</taxon>
        <taxon>Arundinoideae</taxon>
        <taxon>Arundineae</taxon>
        <taxon>Arundo</taxon>
    </lineage>
</organism>
<reference evidence="1" key="1">
    <citation type="submission" date="2014-09" db="EMBL/GenBank/DDBJ databases">
        <authorList>
            <person name="Magalhaes I.L.F."/>
            <person name="Oliveira U."/>
            <person name="Santos F.R."/>
            <person name="Vidigal T.H.D.A."/>
            <person name="Brescovit A.D."/>
            <person name="Santos A.J."/>
        </authorList>
    </citation>
    <scope>NUCLEOTIDE SEQUENCE</scope>
    <source>
        <tissue evidence="1">Shoot tissue taken approximately 20 cm above the soil surface</tissue>
    </source>
</reference>
<protein>
    <submittedName>
        <fullName evidence="1">Uncharacterized protein</fullName>
    </submittedName>
</protein>
<sequence length="33" mass="3890">MQNLSFLIYRTKAVTEFAALTYSYPTFSPMLQR</sequence>
<reference evidence="1" key="2">
    <citation type="journal article" date="2015" name="Data Brief">
        <title>Shoot transcriptome of the giant reed, Arundo donax.</title>
        <authorList>
            <person name="Barrero R.A."/>
            <person name="Guerrero F.D."/>
            <person name="Moolhuijzen P."/>
            <person name="Goolsby J.A."/>
            <person name="Tidwell J."/>
            <person name="Bellgard S.E."/>
            <person name="Bellgard M.I."/>
        </authorList>
    </citation>
    <scope>NUCLEOTIDE SEQUENCE</scope>
    <source>
        <tissue evidence="1">Shoot tissue taken approximately 20 cm above the soil surface</tissue>
    </source>
</reference>
<proteinExistence type="predicted"/>